<dbReference type="Proteomes" id="UP001180020">
    <property type="component" value="Unassembled WGS sequence"/>
</dbReference>
<name>A0AAV9EF59_ACOCL</name>
<organism evidence="1 2">
    <name type="scientific">Acorus calamus</name>
    <name type="common">Sweet flag</name>
    <dbReference type="NCBI Taxonomy" id="4465"/>
    <lineage>
        <taxon>Eukaryota</taxon>
        <taxon>Viridiplantae</taxon>
        <taxon>Streptophyta</taxon>
        <taxon>Embryophyta</taxon>
        <taxon>Tracheophyta</taxon>
        <taxon>Spermatophyta</taxon>
        <taxon>Magnoliopsida</taxon>
        <taxon>Liliopsida</taxon>
        <taxon>Acoraceae</taxon>
        <taxon>Acorus</taxon>
    </lineage>
</organism>
<gene>
    <name evidence="1" type="ORF">QJS10_CPA07g00480</name>
</gene>
<keyword evidence="2" id="KW-1185">Reference proteome</keyword>
<sequence>MSNTMKNKRDQLDLQVLSVTRQYVHCSILYKATNTQLMVTSVYASNSSTERSALWNDLKIISAAIGSSGWIVRGDFNEVRFSNEKVGGHPVHHRRPRKFNSSLLYVGLDDLKSIGHTLSWSNSQTDLISCRLDRVLGNQMFISSFPHSFVEYLQPGISDHSPMKVTFDPPFPTGPKPFKYFEAWEEHPSFSATVQSAWNLNVSGNPLYCFIAKLSNLKRILKIWNRDIYGPIQNSLASSK</sequence>
<comment type="caution">
    <text evidence="1">The sequence shown here is derived from an EMBL/GenBank/DDBJ whole genome shotgun (WGS) entry which is preliminary data.</text>
</comment>
<dbReference type="AlphaFoldDB" id="A0AAV9EF59"/>
<reference evidence="1" key="2">
    <citation type="submission" date="2023-06" db="EMBL/GenBank/DDBJ databases">
        <authorList>
            <person name="Ma L."/>
            <person name="Liu K.-W."/>
            <person name="Li Z."/>
            <person name="Hsiao Y.-Y."/>
            <person name="Qi Y."/>
            <person name="Fu T."/>
            <person name="Tang G."/>
            <person name="Zhang D."/>
            <person name="Sun W.-H."/>
            <person name="Liu D.-K."/>
            <person name="Li Y."/>
            <person name="Chen G.-Z."/>
            <person name="Liu X.-D."/>
            <person name="Liao X.-Y."/>
            <person name="Jiang Y.-T."/>
            <person name="Yu X."/>
            <person name="Hao Y."/>
            <person name="Huang J."/>
            <person name="Zhao X.-W."/>
            <person name="Ke S."/>
            <person name="Chen Y.-Y."/>
            <person name="Wu W.-L."/>
            <person name="Hsu J.-L."/>
            <person name="Lin Y.-F."/>
            <person name="Huang M.-D."/>
            <person name="Li C.-Y."/>
            <person name="Huang L."/>
            <person name="Wang Z.-W."/>
            <person name="Zhao X."/>
            <person name="Zhong W.-Y."/>
            <person name="Peng D.-H."/>
            <person name="Ahmad S."/>
            <person name="Lan S."/>
            <person name="Zhang J.-S."/>
            <person name="Tsai W.-C."/>
            <person name="Van De Peer Y."/>
            <person name="Liu Z.-J."/>
        </authorList>
    </citation>
    <scope>NUCLEOTIDE SEQUENCE</scope>
    <source>
        <strain evidence="1">CP</strain>
        <tissue evidence="1">Leaves</tissue>
    </source>
</reference>
<proteinExistence type="predicted"/>
<dbReference type="InterPro" id="IPR036691">
    <property type="entry name" value="Endo/exonu/phosph_ase_sf"/>
</dbReference>
<accession>A0AAV9EF59</accession>
<protein>
    <submittedName>
        <fullName evidence="1">Uncharacterized protein</fullName>
    </submittedName>
</protein>
<reference evidence="1" key="1">
    <citation type="journal article" date="2023" name="Nat. Commun.">
        <title>Diploid and tetraploid genomes of Acorus and the evolution of monocots.</title>
        <authorList>
            <person name="Ma L."/>
            <person name="Liu K.W."/>
            <person name="Li Z."/>
            <person name="Hsiao Y.Y."/>
            <person name="Qi Y."/>
            <person name="Fu T."/>
            <person name="Tang G.D."/>
            <person name="Zhang D."/>
            <person name="Sun W.H."/>
            <person name="Liu D.K."/>
            <person name="Li Y."/>
            <person name="Chen G.Z."/>
            <person name="Liu X.D."/>
            <person name="Liao X.Y."/>
            <person name="Jiang Y.T."/>
            <person name="Yu X."/>
            <person name="Hao Y."/>
            <person name="Huang J."/>
            <person name="Zhao X.W."/>
            <person name="Ke S."/>
            <person name="Chen Y.Y."/>
            <person name="Wu W.L."/>
            <person name="Hsu J.L."/>
            <person name="Lin Y.F."/>
            <person name="Huang M.D."/>
            <person name="Li C.Y."/>
            <person name="Huang L."/>
            <person name="Wang Z.W."/>
            <person name="Zhao X."/>
            <person name="Zhong W.Y."/>
            <person name="Peng D.H."/>
            <person name="Ahmad S."/>
            <person name="Lan S."/>
            <person name="Zhang J.S."/>
            <person name="Tsai W.C."/>
            <person name="Van de Peer Y."/>
            <person name="Liu Z.J."/>
        </authorList>
    </citation>
    <scope>NUCLEOTIDE SEQUENCE</scope>
    <source>
        <strain evidence="1">CP</strain>
    </source>
</reference>
<evidence type="ECO:0000313" key="2">
    <source>
        <dbReference type="Proteomes" id="UP001180020"/>
    </source>
</evidence>
<dbReference type="PANTHER" id="PTHR33710">
    <property type="entry name" value="BNAC02G09200D PROTEIN"/>
    <property type="match status" value="1"/>
</dbReference>
<dbReference type="SUPFAM" id="SSF56219">
    <property type="entry name" value="DNase I-like"/>
    <property type="match status" value="1"/>
</dbReference>
<dbReference type="PANTHER" id="PTHR33710:SF71">
    <property type="entry name" value="ENDONUCLEASE_EXONUCLEASE_PHOSPHATASE DOMAIN-CONTAINING PROTEIN"/>
    <property type="match status" value="1"/>
</dbReference>
<dbReference type="EMBL" id="JAUJYO010000007">
    <property type="protein sequence ID" value="KAK1311791.1"/>
    <property type="molecule type" value="Genomic_DNA"/>
</dbReference>
<evidence type="ECO:0000313" key="1">
    <source>
        <dbReference type="EMBL" id="KAK1311791.1"/>
    </source>
</evidence>
<dbReference type="Gene3D" id="3.60.10.10">
    <property type="entry name" value="Endonuclease/exonuclease/phosphatase"/>
    <property type="match status" value="1"/>
</dbReference>